<proteinExistence type="inferred from homology"/>
<dbReference type="GO" id="GO:0008237">
    <property type="term" value="F:metallopeptidase activity"/>
    <property type="evidence" value="ECO:0007669"/>
    <property type="project" value="UniProtKB-KW"/>
</dbReference>
<keyword evidence="4" id="KW-0732">Signal</keyword>
<evidence type="ECO:0000256" key="1">
    <source>
        <dbReference type="ARBA" id="ARBA00008721"/>
    </source>
</evidence>
<evidence type="ECO:0000256" key="7">
    <source>
        <dbReference type="ARBA" id="ARBA00023049"/>
    </source>
</evidence>
<comment type="similarity">
    <text evidence="1">Belongs to the peptidase M43B family.</text>
</comment>
<dbReference type="Pfam" id="PF05572">
    <property type="entry name" value="Peptidase_M43"/>
    <property type="match status" value="1"/>
</dbReference>
<evidence type="ECO:0000256" key="6">
    <source>
        <dbReference type="ARBA" id="ARBA00022833"/>
    </source>
</evidence>
<dbReference type="InterPro" id="IPR008754">
    <property type="entry name" value="Peptidase_M43"/>
</dbReference>
<evidence type="ECO:0000256" key="8">
    <source>
        <dbReference type="ARBA" id="ARBA00023157"/>
    </source>
</evidence>
<evidence type="ECO:0000256" key="2">
    <source>
        <dbReference type="ARBA" id="ARBA00022670"/>
    </source>
</evidence>
<keyword evidence="3" id="KW-0479">Metal-binding</keyword>
<evidence type="ECO:0000313" key="11">
    <source>
        <dbReference type="Proteomes" id="UP001224775"/>
    </source>
</evidence>
<evidence type="ECO:0000259" key="9">
    <source>
        <dbReference type="Pfam" id="PF05572"/>
    </source>
</evidence>
<keyword evidence="8" id="KW-1015">Disulfide bond</keyword>
<dbReference type="PANTHER" id="PTHR47466">
    <property type="match status" value="1"/>
</dbReference>
<dbReference type="Gene3D" id="3.40.390.10">
    <property type="entry name" value="Collagenase (Catalytic Domain)"/>
    <property type="match status" value="1"/>
</dbReference>
<dbReference type="SUPFAM" id="SSF55486">
    <property type="entry name" value="Metalloproteases ('zincins'), catalytic domain"/>
    <property type="match status" value="1"/>
</dbReference>
<sequence>MIDDQIAVLNTAYEGAGYSFNLKSILYHDSKKYFTGCYNHDSRMKNAYAVDPTHNLNFYTCRPSGGILGWTYFPNSAPEDHSIHGVVVLDQSLPGGSASPYDLGDTATHEVGHSLGLYHTFHGGCDGNGDYVGDTPPEASPAFGCPKGRDSCGDGFKDPIYNFMDYTTDSCMNTFTGGQTKRMLAITSDYKPSLFEQGEPDCTAFKTVVHALMKHVNLVTAATL</sequence>
<dbReference type="AlphaFoldDB" id="A0AAD8YDD2"/>
<keyword evidence="5 10" id="KW-0378">Hydrolase</keyword>
<keyword evidence="7 10" id="KW-0482">Metalloprotease</keyword>
<keyword evidence="11" id="KW-1185">Reference proteome</keyword>
<dbReference type="EMBL" id="JATAAI010000007">
    <property type="protein sequence ID" value="KAK1744414.1"/>
    <property type="molecule type" value="Genomic_DNA"/>
</dbReference>
<name>A0AAD8YDD2_9STRA</name>
<comment type="caution">
    <text evidence="10">The sequence shown here is derived from an EMBL/GenBank/DDBJ whole genome shotgun (WGS) entry which is preliminary data.</text>
</comment>
<evidence type="ECO:0000256" key="3">
    <source>
        <dbReference type="ARBA" id="ARBA00022723"/>
    </source>
</evidence>
<accession>A0AAD8YDD2</accession>
<evidence type="ECO:0000313" key="10">
    <source>
        <dbReference type="EMBL" id="KAK1744414.1"/>
    </source>
</evidence>
<gene>
    <name evidence="10" type="ORF">QTG54_004947</name>
</gene>
<keyword evidence="2" id="KW-0645">Protease</keyword>
<dbReference type="Proteomes" id="UP001224775">
    <property type="component" value="Unassembled WGS sequence"/>
</dbReference>
<evidence type="ECO:0000256" key="5">
    <source>
        <dbReference type="ARBA" id="ARBA00022801"/>
    </source>
</evidence>
<dbReference type="GO" id="GO:0046872">
    <property type="term" value="F:metal ion binding"/>
    <property type="evidence" value="ECO:0007669"/>
    <property type="project" value="UniProtKB-KW"/>
</dbReference>
<dbReference type="EC" id="3.4.24.-" evidence="10"/>
<reference evidence="10" key="1">
    <citation type="submission" date="2023-06" db="EMBL/GenBank/DDBJ databases">
        <title>Survivors Of The Sea: Transcriptome response of Skeletonema marinoi to long-term dormancy.</title>
        <authorList>
            <person name="Pinder M.I.M."/>
            <person name="Kourtchenko O."/>
            <person name="Robertson E.K."/>
            <person name="Larsson T."/>
            <person name="Maumus F."/>
            <person name="Osuna-Cruz C.M."/>
            <person name="Vancaester E."/>
            <person name="Stenow R."/>
            <person name="Vandepoele K."/>
            <person name="Ploug H."/>
            <person name="Bruchert V."/>
            <person name="Godhe A."/>
            <person name="Topel M."/>
        </authorList>
    </citation>
    <scope>NUCLEOTIDE SEQUENCE</scope>
    <source>
        <strain evidence="10">R05AC</strain>
    </source>
</reference>
<protein>
    <submittedName>
        <fullName evidence="10">Zinc-dependent metalloprotease (Family M43)</fullName>
        <ecNumber evidence="10">3.4.24.-</ecNumber>
    </submittedName>
</protein>
<keyword evidence="6" id="KW-0862">Zinc</keyword>
<organism evidence="10 11">
    <name type="scientific">Skeletonema marinoi</name>
    <dbReference type="NCBI Taxonomy" id="267567"/>
    <lineage>
        <taxon>Eukaryota</taxon>
        <taxon>Sar</taxon>
        <taxon>Stramenopiles</taxon>
        <taxon>Ochrophyta</taxon>
        <taxon>Bacillariophyta</taxon>
        <taxon>Coscinodiscophyceae</taxon>
        <taxon>Thalassiosirophycidae</taxon>
        <taxon>Thalassiosirales</taxon>
        <taxon>Skeletonemataceae</taxon>
        <taxon>Skeletonema</taxon>
        <taxon>Skeletonema marinoi-dohrnii complex</taxon>
    </lineage>
</organism>
<dbReference type="PANTHER" id="PTHR47466:SF1">
    <property type="entry name" value="METALLOPROTEASE MEP1 (AFU_ORTHOLOGUE AFUA_1G07730)-RELATED"/>
    <property type="match status" value="1"/>
</dbReference>
<feature type="domain" description="Peptidase M43 pregnancy-associated plasma-A" evidence="9">
    <location>
        <begin position="69"/>
        <end position="185"/>
    </location>
</feature>
<dbReference type="GO" id="GO:0006508">
    <property type="term" value="P:proteolysis"/>
    <property type="evidence" value="ECO:0007669"/>
    <property type="project" value="UniProtKB-KW"/>
</dbReference>
<evidence type="ECO:0000256" key="4">
    <source>
        <dbReference type="ARBA" id="ARBA00022729"/>
    </source>
</evidence>
<dbReference type="CDD" id="cd04275">
    <property type="entry name" value="ZnMc_pappalysin_like"/>
    <property type="match status" value="1"/>
</dbReference>
<dbReference type="InterPro" id="IPR024079">
    <property type="entry name" value="MetalloPept_cat_dom_sf"/>
</dbReference>